<dbReference type="AlphaFoldDB" id="A0A1G7SV20"/>
<dbReference type="Pfam" id="PF12840">
    <property type="entry name" value="HTH_20"/>
    <property type="match status" value="1"/>
</dbReference>
<evidence type="ECO:0000313" key="6">
    <source>
        <dbReference type="EMBL" id="SDG26140.1"/>
    </source>
</evidence>
<evidence type="ECO:0000256" key="1">
    <source>
        <dbReference type="ARBA" id="ARBA00023015"/>
    </source>
</evidence>
<keyword evidence="4" id="KW-0804">Transcription</keyword>
<dbReference type="RefSeq" id="WP_089833985.1">
    <property type="nucleotide sequence ID" value="NZ_FNBN01000003.1"/>
</dbReference>
<feature type="domain" description="HTH arsR-type" evidence="5">
    <location>
        <begin position="1"/>
        <end position="88"/>
    </location>
</feature>
<dbReference type="OrthoDB" id="9783680at2"/>
<gene>
    <name evidence="6" type="ORF">SAMN04488121_1031001</name>
</gene>
<dbReference type="SUPFAM" id="SSF46785">
    <property type="entry name" value="Winged helix' DNA-binding domain"/>
    <property type="match status" value="1"/>
</dbReference>
<dbReference type="PANTHER" id="PTHR33154:SF33">
    <property type="entry name" value="TRANSCRIPTIONAL REPRESSOR SDPR"/>
    <property type="match status" value="1"/>
</dbReference>
<dbReference type="InterPro" id="IPR036388">
    <property type="entry name" value="WH-like_DNA-bd_sf"/>
</dbReference>
<dbReference type="InterPro" id="IPR011991">
    <property type="entry name" value="ArsR-like_HTH"/>
</dbReference>
<organism evidence="6 7">
    <name type="scientific">Chitinophaga filiformis</name>
    <name type="common">Myxococcus filiformis</name>
    <name type="synonym">Flexibacter filiformis</name>
    <dbReference type="NCBI Taxonomy" id="104663"/>
    <lineage>
        <taxon>Bacteria</taxon>
        <taxon>Pseudomonadati</taxon>
        <taxon>Bacteroidota</taxon>
        <taxon>Chitinophagia</taxon>
        <taxon>Chitinophagales</taxon>
        <taxon>Chitinophagaceae</taxon>
        <taxon>Chitinophaga</taxon>
    </lineage>
</organism>
<keyword evidence="3" id="KW-0010">Activator</keyword>
<protein>
    <submittedName>
        <fullName evidence="6">Helix-turn-helix domain-containing protein</fullName>
    </submittedName>
</protein>
<dbReference type="GO" id="GO:0006281">
    <property type="term" value="P:DNA repair"/>
    <property type="evidence" value="ECO:0007669"/>
    <property type="project" value="InterPro"/>
</dbReference>
<dbReference type="InterPro" id="IPR051081">
    <property type="entry name" value="HTH_MetalResp_TranReg"/>
</dbReference>
<dbReference type="GO" id="GO:0003677">
    <property type="term" value="F:DNA binding"/>
    <property type="evidence" value="ECO:0007669"/>
    <property type="project" value="UniProtKB-KW"/>
</dbReference>
<proteinExistence type="predicted"/>
<dbReference type="SUPFAM" id="SSF57884">
    <property type="entry name" value="Ada DNA repair protein, N-terminal domain (N-Ada 10)"/>
    <property type="match status" value="1"/>
</dbReference>
<evidence type="ECO:0000256" key="3">
    <source>
        <dbReference type="ARBA" id="ARBA00023159"/>
    </source>
</evidence>
<dbReference type="CDD" id="cd00090">
    <property type="entry name" value="HTH_ARSR"/>
    <property type="match status" value="1"/>
</dbReference>
<dbReference type="GO" id="GO:0003700">
    <property type="term" value="F:DNA-binding transcription factor activity"/>
    <property type="evidence" value="ECO:0007669"/>
    <property type="project" value="InterPro"/>
</dbReference>
<evidence type="ECO:0000259" key="5">
    <source>
        <dbReference type="PROSITE" id="PS50987"/>
    </source>
</evidence>
<keyword evidence="1" id="KW-0805">Transcription regulation</keyword>
<evidence type="ECO:0000256" key="4">
    <source>
        <dbReference type="ARBA" id="ARBA00023163"/>
    </source>
</evidence>
<dbReference type="InterPro" id="IPR001845">
    <property type="entry name" value="HTH_ArsR_DNA-bd_dom"/>
</dbReference>
<name>A0A1G7SV20_CHIFI</name>
<dbReference type="GO" id="GO:0008168">
    <property type="term" value="F:methyltransferase activity"/>
    <property type="evidence" value="ECO:0007669"/>
    <property type="project" value="InterPro"/>
</dbReference>
<reference evidence="6 7" key="1">
    <citation type="submission" date="2016-10" db="EMBL/GenBank/DDBJ databases">
        <authorList>
            <person name="de Groot N.N."/>
        </authorList>
    </citation>
    <scope>NUCLEOTIDE SEQUENCE [LARGE SCALE GENOMIC DNA]</scope>
    <source>
        <strain evidence="6 7">DSM 527</strain>
    </source>
</reference>
<dbReference type="PROSITE" id="PS50987">
    <property type="entry name" value="HTH_ARSR_2"/>
    <property type="match status" value="1"/>
</dbReference>
<dbReference type="PANTHER" id="PTHR33154">
    <property type="entry name" value="TRANSCRIPTIONAL REGULATOR, ARSR FAMILY"/>
    <property type="match status" value="1"/>
</dbReference>
<dbReference type="SMART" id="SM00418">
    <property type="entry name" value="HTH_ARSR"/>
    <property type="match status" value="1"/>
</dbReference>
<dbReference type="Pfam" id="PF02805">
    <property type="entry name" value="Ada_Zn_binding"/>
    <property type="match status" value="1"/>
</dbReference>
<dbReference type="InterPro" id="IPR036390">
    <property type="entry name" value="WH_DNA-bd_sf"/>
</dbReference>
<dbReference type="InterPro" id="IPR004026">
    <property type="entry name" value="Ada_DNA_repair_Zn-bd"/>
</dbReference>
<dbReference type="Proteomes" id="UP000199045">
    <property type="component" value="Unassembled WGS sequence"/>
</dbReference>
<dbReference type="STRING" id="104663.SAMN04488121_1031001"/>
<sequence>MDELFKGVADPVRREILSLLRLQPLNVNQINEHFGDISRQAVSKHLQLLEESGWIKIYQAGRERYGYLNKTAFYSLKEWLDAYLQWGEQSVENDHGVFLEWTAYEKGAPLTHPVMLQAMLSKDKEFDGLFYNAVRTTGIFCKPSCSANPRPDNVTFYLTREEALKNGYRACKRCKP</sequence>
<accession>A0A1G7SV20</accession>
<dbReference type="Gene3D" id="3.40.10.10">
    <property type="entry name" value="DNA Methylphosphotriester Repair Domain"/>
    <property type="match status" value="1"/>
</dbReference>
<dbReference type="InterPro" id="IPR035451">
    <property type="entry name" value="Ada-like_dom_sf"/>
</dbReference>
<dbReference type="Gene3D" id="1.10.10.10">
    <property type="entry name" value="Winged helix-like DNA-binding domain superfamily/Winged helix DNA-binding domain"/>
    <property type="match status" value="1"/>
</dbReference>
<dbReference type="PRINTS" id="PR00778">
    <property type="entry name" value="HTHARSR"/>
</dbReference>
<evidence type="ECO:0000313" key="7">
    <source>
        <dbReference type="Proteomes" id="UP000199045"/>
    </source>
</evidence>
<keyword evidence="2" id="KW-0238">DNA-binding</keyword>
<dbReference type="EMBL" id="FNBN01000003">
    <property type="protein sequence ID" value="SDG26140.1"/>
    <property type="molecule type" value="Genomic_DNA"/>
</dbReference>
<dbReference type="GO" id="GO:0008270">
    <property type="term" value="F:zinc ion binding"/>
    <property type="evidence" value="ECO:0007669"/>
    <property type="project" value="InterPro"/>
</dbReference>
<evidence type="ECO:0000256" key="2">
    <source>
        <dbReference type="ARBA" id="ARBA00023125"/>
    </source>
</evidence>